<keyword evidence="8" id="KW-1185">Reference proteome</keyword>
<dbReference type="InterPro" id="IPR007476">
    <property type="entry name" value="RdgC"/>
</dbReference>
<dbReference type="GO" id="GO:0043590">
    <property type="term" value="C:bacterial nucleoid"/>
    <property type="evidence" value="ECO:0007669"/>
    <property type="project" value="TreeGrafter"/>
</dbReference>
<proteinExistence type="inferred from homology"/>
<dbReference type="RefSeq" id="WP_095500030.1">
    <property type="nucleotide sequence ID" value="NZ_BSPO01000002.1"/>
</dbReference>
<reference evidence="7 8" key="1">
    <citation type="journal article" date="2014" name="Int. J. Syst. Evol. Microbiol.">
        <title>Complete genome sequence of Corynebacterium casei LMG S-19264T (=DSM 44701T), isolated from a smear-ripened cheese.</title>
        <authorList>
            <consortium name="US DOE Joint Genome Institute (JGI-PGF)"/>
            <person name="Walter F."/>
            <person name="Albersmeier A."/>
            <person name="Kalinowski J."/>
            <person name="Ruckert C."/>
        </authorList>
    </citation>
    <scope>NUCLEOTIDE SEQUENCE [LARGE SCALE GENOMIC DNA]</scope>
    <source>
        <strain evidence="7 8">NBRC 112785</strain>
    </source>
</reference>
<dbReference type="NCBIfam" id="NF001464">
    <property type="entry name" value="PRK00321.1-5"/>
    <property type="match status" value="1"/>
</dbReference>
<dbReference type="GO" id="GO:0005737">
    <property type="term" value="C:cytoplasm"/>
    <property type="evidence" value="ECO:0007669"/>
    <property type="project" value="UniProtKB-UniRule"/>
</dbReference>
<comment type="subcellular location">
    <subcellularLocation>
        <location evidence="1 6">Cytoplasm</location>
        <location evidence="1 6">Nucleoid</location>
    </subcellularLocation>
</comment>
<evidence type="ECO:0000256" key="2">
    <source>
        <dbReference type="ARBA" id="ARBA00008657"/>
    </source>
</evidence>
<evidence type="ECO:0000256" key="6">
    <source>
        <dbReference type="HAMAP-Rule" id="MF_00194"/>
    </source>
</evidence>
<evidence type="ECO:0000256" key="5">
    <source>
        <dbReference type="ARBA" id="ARBA00023172"/>
    </source>
</evidence>
<evidence type="ECO:0000256" key="3">
    <source>
        <dbReference type="ARBA" id="ARBA00022296"/>
    </source>
</evidence>
<dbReference type="GO" id="GO:0003690">
    <property type="term" value="F:double-stranded DNA binding"/>
    <property type="evidence" value="ECO:0007669"/>
    <property type="project" value="TreeGrafter"/>
</dbReference>
<dbReference type="AlphaFoldDB" id="A0AA37WYE0"/>
<dbReference type="Proteomes" id="UP001157439">
    <property type="component" value="Unassembled WGS sequence"/>
</dbReference>
<comment type="caution">
    <text evidence="7">The sequence shown here is derived from an EMBL/GenBank/DDBJ whole genome shotgun (WGS) entry which is preliminary data.</text>
</comment>
<protein>
    <recommendedName>
        <fullName evidence="3 6">Recombination-associated protein RdgC</fullName>
    </recommendedName>
</protein>
<evidence type="ECO:0000313" key="7">
    <source>
        <dbReference type="EMBL" id="GLS82956.1"/>
    </source>
</evidence>
<dbReference type="PANTHER" id="PTHR38103">
    <property type="entry name" value="RECOMBINATION-ASSOCIATED PROTEIN RDGC"/>
    <property type="match status" value="1"/>
</dbReference>
<evidence type="ECO:0000256" key="1">
    <source>
        <dbReference type="ARBA" id="ARBA00004453"/>
    </source>
</evidence>
<comment type="function">
    <text evidence="6">May be involved in recombination.</text>
</comment>
<dbReference type="NCBIfam" id="NF001462">
    <property type="entry name" value="PRK00321.1-3"/>
    <property type="match status" value="1"/>
</dbReference>
<dbReference type="HAMAP" id="MF_00194">
    <property type="entry name" value="RdgC"/>
    <property type="match status" value="1"/>
</dbReference>
<dbReference type="Pfam" id="PF04381">
    <property type="entry name" value="RdgC"/>
    <property type="match status" value="1"/>
</dbReference>
<accession>A0AA37WYE0</accession>
<name>A0AA37WYE0_9GAMM</name>
<dbReference type="EMBL" id="BSPO01000002">
    <property type="protein sequence ID" value="GLS82956.1"/>
    <property type="molecule type" value="Genomic_DNA"/>
</dbReference>
<dbReference type="PANTHER" id="PTHR38103:SF1">
    <property type="entry name" value="RECOMBINATION-ASSOCIATED PROTEIN RDGC"/>
    <property type="match status" value="1"/>
</dbReference>
<organism evidence="7 8">
    <name type="scientific">Paraferrimonas haliotis</name>
    <dbReference type="NCBI Taxonomy" id="2013866"/>
    <lineage>
        <taxon>Bacteria</taxon>
        <taxon>Pseudomonadati</taxon>
        <taxon>Pseudomonadota</taxon>
        <taxon>Gammaproteobacteria</taxon>
        <taxon>Alteromonadales</taxon>
        <taxon>Ferrimonadaceae</taxon>
        <taxon>Paraferrimonas</taxon>
    </lineage>
</organism>
<sequence length="302" mass="33465">MWFKNLLVFKFKKPFQLSDEQLEQKLQDFAFQPCSSQDISKIGFSNALGKHGKTLVHSADAQFLVSITKEEKIIPASVIKESLEEKVNQVEQTEGRSLHKKEKDSLKDEIVHTLLPRAFSRRQTTRAVILAKQDLILVDASSATKADEVLSLLRKAVGSLPLVPVAYTSPIQTTLTQWLTQGHAPHPFALLDEAELKLESEAASTVKFKNQGLTEDEVLAHIEAGKVVHKLALDYADSTRFVVDLDGAIKRVKFSEEMRTEHQDSEDPAARLDADFSLMCAELSALLAALFEVLGEQAGAAE</sequence>
<gene>
    <name evidence="6 7" type="primary">rdgC</name>
    <name evidence="7" type="ORF">GCM10007894_09330</name>
</gene>
<dbReference type="GO" id="GO:0000018">
    <property type="term" value="P:regulation of DNA recombination"/>
    <property type="evidence" value="ECO:0007669"/>
    <property type="project" value="TreeGrafter"/>
</dbReference>
<comment type="similarity">
    <text evidence="2 6">Belongs to the RdgC family.</text>
</comment>
<evidence type="ECO:0000256" key="4">
    <source>
        <dbReference type="ARBA" id="ARBA00022490"/>
    </source>
</evidence>
<evidence type="ECO:0000313" key="8">
    <source>
        <dbReference type="Proteomes" id="UP001157439"/>
    </source>
</evidence>
<dbReference type="GO" id="GO:0006310">
    <property type="term" value="P:DNA recombination"/>
    <property type="evidence" value="ECO:0007669"/>
    <property type="project" value="UniProtKB-UniRule"/>
</dbReference>
<keyword evidence="5 6" id="KW-0233">DNA recombination</keyword>
<keyword evidence="4 6" id="KW-0963">Cytoplasm</keyword>